<gene>
    <name evidence="2" type="ORF">JY572_27150</name>
</gene>
<dbReference type="Proteomes" id="UP000663090">
    <property type="component" value="Chromosome"/>
</dbReference>
<keyword evidence="3" id="KW-1185">Reference proteome</keyword>
<reference evidence="2 3" key="1">
    <citation type="submission" date="2021-02" db="EMBL/GenBank/DDBJ databases">
        <title>De Novo genome assembly of isolated myxobacteria.</title>
        <authorList>
            <person name="Stevens D.C."/>
        </authorList>
    </citation>
    <scope>NUCLEOTIDE SEQUENCE [LARGE SCALE GENOMIC DNA]</scope>
    <source>
        <strain evidence="2 3">SCHIC003</strain>
    </source>
</reference>
<evidence type="ECO:0000313" key="2">
    <source>
        <dbReference type="EMBL" id="QSQ12046.1"/>
    </source>
</evidence>
<proteinExistence type="predicted"/>
<feature type="compositionally biased region" description="Polar residues" evidence="1">
    <location>
        <begin position="1"/>
        <end position="10"/>
    </location>
</feature>
<sequence length="484" mass="51606">MSRIDSSGSTAIPLDTVPDAPPSPGLPNPKPSSTAPRERNEVHDYAASLFPPAPRRSSEPSASGAGSKTTLSAGELLALGGRQKARGGEVPAEVYSEIQSRLTRGLADWKVSDADVRTVHAALGQLQPSDYRATLERMEREGLLKTYLAEQSPDARHSFLLQAEAKGVLQRLSGTPASGPLGFPGRPDFFRDASALPDSLRQAVESHAVAAGRSFHAAHAAYLGRYAKAVEGAQSLPELRKLGAPQEAKLPDSVLGLDRRDPAREDIAARWRSSVGAPGSMNWVYQAINVRQRELLGERSAGTLALKGKAEVTHASLQVGGEARLDSRGKVDAKATTGMELKGGPVGVKVTQDSKGALKSEVKVDLGILKVSQSTDGEMKLAMGVGKHVGTYATLNLKEAEFGGGVFAKVEAGASKGEVRLGYDMKGLKSQSAVEAVDRHHVGLFDEPPELGRGLTWDVLPEARRKSYERNGWNREEWGRAQGH</sequence>
<evidence type="ECO:0000256" key="1">
    <source>
        <dbReference type="SAM" id="MobiDB-lite"/>
    </source>
</evidence>
<dbReference type="RefSeq" id="WP_206713780.1">
    <property type="nucleotide sequence ID" value="NZ_CP071091.1"/>
</dbReference>
<feature type="compositionally biased region" description="Pro residues" evidence="1">
    <location>
        <begin position="19"/>
        <end position="30"/>
    </location>
</feature>
<dbReference type="EMBL" id="CP071091">
    <property type="protein sequence ID" value="QSQ12046.1"/>
    <property type="molecule type" value="Genomic_DNA"/>
</dbReference>
<organism evidence="2 3">
    <name type="scientific">Myxococcus landrumensis</name>
    <dbReference type="NCBI Taxonomy" id="2813577"/>
    <lineage>
        <taxon>Bacteria</taxon>
        <taxon>Pseudomonadati</taxon>
        <taxon>Myxococcota</taxon>
        <taxon>Myxococcia</taxon>
        <taxon>Myxococcales</taxon>
        <taxon>Cystobacterineae</taxon>
        <taxon>Myxococcaceae</taxon>
        <taxon>Myxococcus</taxon>
    </lineage>
</organism>
<name>A0ABX7N3R7_9BACT</name>
<evidence type="ECO:0000313" key="3">
    <source>
        <dbReference type="Proteomes" id="UP000663090"/>
    </source>
</evidence>
<feature type="region of interest" description="Disordered" evidence="1">
    <location>
        <begin position="1"/>
        <end position="75"/>
    </location>
</feature>
<protein>
    <submittedName>
        <fullName evidence="2">Uncharacterized protein</fullName>
    </submittedName>
</protein>
<accession>A0ABX7N3R7</accession>